<dbReference type="EMBL" id="JAWWNJ010000048">
    <property type="protein sequence ID" value="KAK7017206.1"/>
    <property type="molecule type" value="Genomic_DNA"/>
</dbReference>
<sequence length="759" mass="87252">MSQIVPSGYYYVRSRERSIIRALTPHSASCMVLQRMRLRMIQRTATPIHHVTRTLEWKSSKHLSQWSQDDNSSQILWMYGPAGTGKSAIVQSFCDELQSRDHLAGSFFFKRGHLSREDSTKLWPTIAYQLALVSQSFKGALAMRLTADPALVDKSLSIQLQKLIIEPYNGSGDSLIIVIDGLDECEDESQQQELLRSIARSFPAQPLLRILIASRPEAHIKDVFDDPALQLCKRLRVHGSFDDVSVYLIDEFKRISKTHAAMAVISSPWPSDEQIQYVLHKSSGHFIYAATVIRFVEDQDFDPIKRLEVVTEIQSRQQDDEDPSPYAVLDRLYHHILTMVPYRSQLSRVLAVVLAGFTNPLEVDDIGQLLGLKPTEVLLTLRRLHSLIDIKYYGPSPRRLRPEIHVYMYHASFPDFLRDSTRSRNFHFSDMDRQNLTIDLLKSWARPDTRLGFTFLSSRSILSITTTQLTPVMCHLLGSFRVEFAFSPCFLETAEHVLAWLKLQEAPSDLLHLWEEMYFVARFDRELNRLLPSSRTAEVPDSELLTLDYVRSVTSPEVIRMMHMYRLLTLPVPGRSAPLECRGAARIVVEAFGLSGNDVRSAICALRNEFGDSVPWGSLTQSVSYPPRIRDLHPDPSLEIVAQWCLTELPLECHFWSTVQIVPGWSCVLRSCPPSPKLLDALRSSHVYLPSYISNEDEIYWDYHSVKRLNHQWHNILQWLRKFPDPPPDMVQFITDQLPVGCFENAEELWIGWKKYTCW</sequence>
<keyword evidence="1" id="KW-0677">Repeat</keyword>
<proteinExistence type="predicted"/>
<dbReference type="PROSITE" id="PS50837">
    <property type="entry name" value="NACHT"/>
    <property type="match status" value="1"/>
</dbReference>
<dbReference type="AlphaFoldDB" id="A0AAW0AUN0"/>
<comment type="caution">
    <text evidence="3">The sequence shown here is derived from an EMBL/GenBank/DDBJ whole genome shotgun (WGS) entry which is preliminary data.</text>
</comment>
<reference evidence="3 4" key="1">
    <citation type="journal article" date="2024" name="J Genomics">
        <title>Draft genome sequencing and assembly of Favolaschia claudopus CIRM-BRFM 2984 isolated from oak limbs.</title>
        <authorList>
            <person name="Navarro D."/>
            <person name="Drula E."/>
            <person name="Chaduli D."/>
            <person name="Cazenave R."/>
            <person name="Ahrendt S."/>
            <person name="Wang J."/>
            <person name="Lipzen A."/>
            <person name="Daum C."/>
            <person name="Barry K."/>
            <person name="Grigoriev I.V."/>
            <person name="Favel A."/>
            <person name="Rosso M.N."/>
            <person name="Martin F."/>
        </authorList>
    </citation>
    <scope>NUCLEOTIDE SEQUENCE [LARGE SCALE GENOMIC DNA]</scope>
    <source>
        <strain evidence="3 4">CIRM-BRFM 2984</strain>
    </source>
</reference>
<gene>
    <name evidence="3" type="ORF">R3P38DRAFT_1319192</name>
</gene>
<name>A0AAW0AUN0_9AGAR</name>
<protein>
    <recommendedName>
        <fullName evidence="2">NACHT domain-containing protein</fullName>
    </recommendedName>
</protein>
<dbReference type="SUPFAM" id="SSF52540">
    <property type="entry name" value="P-loop containing nucleoside triphosphate hydrolases"/>
    <property type="match status" value="1"/>
</dbReference>
<keyword evidence="4" id="KW-1185">Reference proteome</keyword>
<accession>A0AAW0AUN0</accession>
<dbReference type="InterPro" id="IPR027417">
    <property type="entry name" value="P-loop_NTPase"/>
</dbReference>
<feature type="domain" description="NACHT" evidence="2">
    <location>
        <begin position="74"/>
        <end position="218"/>
    </location>
</feature>
<organism evidence="3 4">
    <name type="scientific">Favolaschia claudopus</name>
    <dbReference type="NCBI Taxonomy" id="2862362"/>
    <lineage>
        <taxon>Eukaryota</taxon>
        <taxon>Fungi</taxon>
        <taxon>Dikarya</taxon>
        <taxon>Basidiomycota</taxon>
        <taxon>Agaricomycotina</taxon>
        <taxon>Agaricomycetes</taxon>
        <taxon>Agaricomycetidae</taxon>
        <taxon>Agaricales</taxon>
        <taxon>Marasmiineae</taxon>
        <taxon>Mycenaceae</taxon>
        <taxon>Favolaschia</taxon>
    </lineage>
</organism>
<evidence type="ECO:0000259" key="2">
    <source>
        <dbReference type="PROSITE" id="PS50837"/>
    </source>
</evidence>
<dbReference type="Gene3D" id="3.40.50.300">
    <property type="entry name" value="P-loop containing nucleotide triphosphate hydrolases"/>
    <property type="match status" value="1"/>
</dbReference>
<dbReference type="Proteomes" id="UP001362999">
    <property type="component" value="Unassembled WGS sequence"/>
</dbReference>
<dbReference type="InterPro" id="IPR056884">
    <property type="entry name" value="NPHP3-like_N"/>
</dbReference>
<dbReference type="PANTHER" id="PTHR10039:SF17">
    <property type="entry name" value="FUNGAL STAND N-TERMINAL GOODBYE DOMAIN-CONTAINING PROTEIN-RELATED"/>
    <property type="match status" value="1"/>
</dbReference>
<dbReference type="PANTHER" id="PTHR10039">
    <property type="entry name" value="AMELOGENIN"/>
    <property type="match status" value="1"/>
</dbReference>
<evidence type="ECO:0000313" key="4">
    <source>
        <dbReference type="Proteomes" id="UP001362999"/>
    </source>
</evidence>
<evidence type="ECO:0000256" key="1">
    <source>
        <dbReference type="ARBA" id="ARBA00022737"/>
    </source>
</evidence>
<dbReference type="Pfam" id="PF24883">
    <property type="entry name" value="NPHP3_N"/>
    <property type="match status" value="1"/>
</dbReference>
<dbReference type="InterPro" id="IPR007111">
    <property type="entry name" value="NACHT_NTPase"/>
</dbReference>
<evidence type="ECO:0000313" key="3">
    <source>
        <dbReference type="EMBL" id="KAK7017206.1"/>
    </source>
</evidence>